<keyword evidence="2" id="KW-0698">rRNA processing</keyword>
<comment type="similarity">
    <text evidence="1">Belongs to the TSR2 family.</text>
</comment>
<dbReference type="OMA" id="LAKDEWF"/>
<dbReference type="GeneID" id="11534906"/>
<reference evidence="4 5" key="1">
    <citation type="journal article" date="2011" name="Proc. Natl. Acad. Sci. U.S.A.">
        <title>Evolutionary erosion of yeast sex chromosomes by mating-type switching accidents.</title>
        <authorList>
            <person name="Gordon J.L."/>
            <person name="Armisen D."/>
            <person name="Proux-Wera E."/>
            <person name="Oheigeartaigh S.S."/>
            <person name="Byrne K.P."/>
            <person name="Wolfe K.H."/>
        </authorList>
    </citation>
    <scope>NUCLEOTIDE SEQUENCE [LARGE SCALE GENOMIC DNA]</scope>
    <source>
        <strain evidence="5">ATCC 24235 / CBS 4417 / NBRC 1672 / NRRL Y-8282 / UCD 70-5</strain>
    </source>
</reference>
<evidence type="ECO:0008006" key="6">
    <source>
        <dbReference type="Google" id="ProtNLM"/>
    </source>
</evidence>
<dbReference type="GO" id="GO:0043022">
    <property type="term" value="F:ribosome binding"/>
    <property type="evidence" value="ECO:0007669"/>
    <property type="project" value="EnsemblFungi"/>
</dbReference>
<evidence type="ECO:0000313" key="5">
    <source>
        <dbReference type="Proteomes" id="UP000005666"/>
    </source>
</evidence>
<proteinExistence type="inferred from homology"/>
<dbReference type="AlphaFoldDB" id="G8BQD1"/>
<dbReference type="eggNOG" id="KOG4032">
    <property type="taxonomic scope" value="Eukaryota"/>
</dbReference>
<evidence type="ECO:0000256" key="1">
    <source>
        <dbReference type="ARBA" id="ARBA00006524"/>
    </source>
</evidence>
<evidence type="ECO:0000256" key="3">
    <source>
        <dbReference type="SAM" id="MobiDB-lite"/>
    </source>
</evidence>
<dbReference type="Pfam" id="PF10273">
    <property type="entry name" value="WGG"/>
    <property type="match status" value="1"/>
</dbReference>
<dbReference type="STRING" id="1071381.G8BQD1"/>
<feature type="region of interest" description="Disordered" evidence="3">
    <location>
        <begin position="148"/>
        <end position="211"/>
    </location>
</feature>
<protein>
    <recommendedName>
        <fullName evidence="6">Pre-rRNA-processing protein TSR2</fullName>
    </recommendedName>
</protein>
<dbReference type="GO" id="GO:0005634">
    <property type="term" value="C:nucleus"/>
    <property type="evidence" value="ECO:0007669"/>
    <property type="project" value="EnsemblFungi"/>
</dbReference>
<evidence type="ECO:0000313" key="4">
    <source>
        <dbReference type="EMBL" id="CCE61728.1"/>
    </source>
</evidence>
<dbReference type="EMBL" id="HE612857">
    <property type="protein sequence ID" value="CCE61728.1"/>
    <property type="molecule type" value="Genomic_DNA"/>
</dbReference>
<dbReference type="RefSeq" id="XP_003684162.1">
    <property type="nucleotide sequence ID" value="XM_003684114.1"/>
</dbReference>
<dbReference type="GO" id="GO:0000463">
    <property type="term" value="P:maturation of LSU-rRNA from tricistronic rRNA transcript (SSU-rRNA, 5.8S rRNA, LSU-rRNA)"/>
    <property type="evidence" value="ECO:0007669"/>
    <property type="project" value="EnsemblFungi"/>
</dbReference>
<dbReference type="PANTHER" id="PTHR21250">
    <property type="entry name" value="PRE-RRNA-PROCESSING PROTEIN TSR2 HOMOLOG"/>
    <property type="match status" value="1"/>
</dbReference>
<gene>
    <name evidence="4" type="primary">TPHA0B00560</name>
    <name evidence="4" type="ordered locus">TPHA_0B00560</name>
</gene>
<dbReference type="KEGG" id="tpf:TPHA_0B00560"/>
<sequence length="211" mass="24010">MSLQFDEAAFVEATNGKANLKFDDEKQQARFELGVSMMVYRWDALEIAVANKWGGPDSAEKRDWISGIIIDAFKTEKTIDVAYIEEMLLYAMTDEFDTNVEDDSALPIAAGIIELYKQADALDFSNIESLYLDYQNKQNNKSIDHGHHVHVTEDPLNPNVSSSEEDDDSEGEDDDEDMMEEDQNEPQNNIPEPIIDDDGFELIQKKGKNRY</sequence>
<accession>G8BQD1</accession>
<evidence type="ECO:0000256" key="2">
    <source>
        <dbReference type="ARBA" id="ARBA00022552"/>
    </source>
</evidence>
<dbReference type="Proteomes" id="UP000005666">
    <property type="component" value="Chromosome 2"/>
</dbReference>
<feature type="compositionally biased region" description="Acidic residues" evidence="3">
    <location>
        <begin position="163"/>
        <end position="184"/>
    </location>
</feature>
<organism evidence="4 5">
    <name type="scientific">Tetrapisispora phaffii (strain ATCC 24235 / CBS 4417 / NBRC 1672 / NRRL Y-8282 / UCD 70-5)</name>
    <name type="common">Yeast</name>
    <name type="synonym">Fabospora phaffii</name>
    <dbReference type="NCBI Taxonomy" id="1071381"/>
    <lineage>
        <taxon>Eukaryota</taxon>
        <taxon>Fungi</taxon>
        <taxon>Dikarya</taxon>
        <taxon>Ascomycota</taxon>
        <taxon>Saccharomycotina</taxon>
        <taxon>Saccharomycetes</taxon>
        <taxon>Saccharomycetales</taxon>
        <taxon>Saccharomycetaceae</taxon>
        <taxon>Tetrapisispora</taxon>
    </lineage>
</organism>
<dbReference type="GO" id="GO:0000462">
    <property type="term" value="P:maturation of SSU-rRNA from tricistronic rRNA transcript (SSU-rRNA, 5.8S rRNA, LSU-rRNA)"/>
    <property type="evidence" value="ECO:0007669"/>
    <property type="project" value="EnsemblFungi"/>
</dbReference>
<keyword evidence="5" id="KW-1185">Reference proteome</keyword>
<dbReference type="HOGENOM" id="CLU_074896_0_1_1"/>
<dbReference type="OrthoDB" id="263560at2759"/>
<name>G8BQD1_TETPH</name>
<dbReference type="InterPro" id="IPR019398">
    <property type="entry name" value="Pre-rRNA_process_TSR2"/>
</dbReference>